<keyword evidence="3" id="KW-1185">Reference proteome</keyword>
<reference evidence="2 3" key="1">
    <citation type="journal article" date="2012" name="J. Bacteriol.">
        <title>Genome Sequence of "Candidatus Nitrosoarchaeum limnia" BG20, a Low-Salinity Ammonia-Oxidizing Archaeon from the San Francisco Bay Estuary.</title>
        <authorList>
            <person name="Mosier A.C."/>
            <person name="Allen E.E."/>
            <person name="Kim M."/>
            <person name="Ferriera S."/>
            <person name="Francis C.A."/>
        </authorList>
    </citation>
    <scope>NUCLEOTIDE SEQUENCE [LARGE SCALE GENOMIC DNA]</scope>
    <source>
        <strain evidence="2 3">BG20</strain>
    </source>
</reference>
<proteinExistence type="predicted"/>
<sequence>MKNVVSEIKERPILMRHIVELFNRKPELININKNSDPYEGHKKSIKQDSVIKNNLK</sequence>
<feature type="region of interest" description="Disordered" evidence="1">
    <location>
        <begin position="32"/>
        <end position="56"/>
    </location>
</feature>
<accession>S2E779</accession>
<feature type="compositionally biased region" description="Basic and acidic residues" evidence="1">
    <location>
        <begin position="36"/>
        <end position="46"/>
    </location>
</feature>
<evidence type="ECO:0000313" key="2">
    <source>
        <dbReference type="EMBL" id="EPA05331.1"/>
    </source>
</evidence>
<name>S2E779_9ARCH</name>
<dbReference type="Proteomes" id="UP000014065">
    <property type="component" value="Unassembled WGS sequence"/>
</dbReference>
<organism evidence="2 3">
    <name type="scientific">Candidatus Nitrosarchaeum limnium BG20</name>
    <dbReference type="NCBI Taxonomy" id="859192"/>
    <lineage>
        <taxon>Archaea</taxon>
        <taxon>Nitrososphaerota</taxon>
        <taxon>Nitrososphaeria</taxon>
        <taxon>Nitrosopumilales</taxon>
        <taxon>Nitrosopumilaceae</taxon>
        <taxon>Nitrosarchaeum</taxon>
    </lineage>
</organism>
<gene>
    <name evidence="2" type="ORF">BG20_I0159</name>
</gene>
<dbReference type="EMBL" id="AHJG01000193">
    <property type="protein sequence ID" value="EPA05331.1"/>
    <property type="molecule type" value="Genomic_DNA"/>
</dbReference>
<evidence type="ECO:0000313" key="3">
    <source>
        <dbReference type="Proteomes" id="UP000014065"/>
    </source>
</evidence>
<comment type="caution">
    <text evidence="2">The sequence shown here is derived from an EMBL/GenBank/DDBJ whole genome shotgun (WGS) entry which is preliminary data.</text>
</comment>
<evidence type="ECO:0000256" key="1">
    <source>
        <dbReference type="SAM" id="MobiDB-lite"/>
    </source>
</evidence>
<dbReference type="AlphaFoldDB" id="S2E779"/>
<protein>
    <submittedName>
        <fullName evidence="2">Uncharacterized protein</fullName>
    </submittedName>
</protein>